<proteinExistence type="predicted"/>
<dbReference type="EC" id="2.7.7.65" evidence="1"/>
<dbReference type="PANTHER" id="PTHR45138">
    <property type="entry name" value="REGULATORY COMPONENTS OF SENSORY TRANSDUCTION SYSTEM"/>
    <property type="match status" value="1"/>
</dbReference>
<dbReference type="PROSITE" id="PS50887">
    <property type="entry name" value="GGDEF"/>
    <property type="match status" value="1"/>
</dbReference>
<sequence>MKNWQLSKRILFIALVPVWAIMILLTVLVVVVGITEIDGALKARGALITRHLAPACEYGVFSGNREVLQSMAQAIMKEDDSQAVIITDTDRHILAISGKPDVLTADHQRAAMEGRISKGKGSLIFGAPIYQGNTEGDAFDLFDSTTKERAEKAKLLGYVYLELSTASSQRSKNLFAIVSLLIGVIGTAFASVLALRMSNDLTRPLSRLIDGVHRMAQGEFSTRILANSGGEIQELEDGFNKMASEIQRSHDEMLEVNTNLEKLVGERTRQLELKNQDLEYLSNTDRLTGLYNRFKLETILDEEHLRSQRYGSAFALTIIDVDKFKSVNDTYGHQVGDQVLISIGKILQKNVRSSDAVGRWGGEEFIVIFRETTAEDAIAVAEELRAAIEAYEFDTIGKRTASFGVAAYRHPDNISEMIRRADNALYMAKHNGRNRVEYKKD</sequence>
<dbReference type="InterPro" id="IPR029787">
    <property type="entry name" value="Nucleotide_cyclase"/>
</dbReference>
<keyword evidence="3" id="KW-0472">Membrane</keyword>
<dbReference type="InterPro" id="IPR000160">
    <property type="entry name" value="GGDEF_dom"/>
</dbReference>
<dbReference type="SMART" id="SM00304">
    <property type="entry name" value="HAMP"/>
    <property type="match status" value="1"/>
</dbReference>
<name>A0ABR6XII8_9BURK</name>
<dbReference type="Pfam" id="PF09984">
    <property type="entry name" value="sCache_4"/>
    <property type="match status" value="1"/>
</dbReference>
<dbReference type="SMART" id="SM00267">
    <property type="entry name" value="GGDEF"/>
    <property type="match status" value="1"/>
</dbReference>
<dbReference type="SUPFAM" id="SSF55073">
    <property type="entry name" value="Nucleotide cyclase"/>
    <property type="match status" value="1"/>
</dbReference>
<evidence type="ECO:0000256" key="1">
    <source>
        <dbReference type="ARBA" id="ARBA00012528"/>
    </source>
</evidence>
<keyword evidence="3" id="KW-1133">Transmembrane helix</keyword>
<feature type="domain" description="HAMP" evidence="4">
    <location>
        <begin position="199"/>
        <end position="251"/>
    </location>
</feature>
<dbReference type="Gene3D" id="3.30.70.270">
    <property type="match status" value="1"/>
</dbReference>
<dbReference type="PROSITE" id="PS50885">
    <property type="entry name" value="HAMP"/>
    <property type="match status" value="1"/>
</dbReference>
<dbReference type="InterPro" id="IPR003660">
    <property type="entry name" value="HAMP_dom"/>
</dbReference>
<evidence type="ECO:0000313" key="6">
    <source>
        <dbReference type="EMBL" id="MBC3812176.1"/>
    </source>
</evidence>
<comment type="caution">
    <text evidence="6">The sequence shown here is derived from an EMBL/GenBank/DDBJ whole genome shotgun (WGS) entry which is preliminary data.</text>
</comment>
<keyword evidence="7" id="KW-1185">Reference proteome</keyword>
<dbReference type="Proteomes" id="UP000637632">
    <property type="component" value="Unassembled WGS sequence"/>
</dbReference>
<feature type="transmembrane region" description="Helical" evidence="3">
    <location>
        <begin position="174"/>
        <end position="195"/>
    </location>
</feature>
<dbReference type="PANTHER" id="PTHR45138:SF9">
    <property type="entry name" value="DIGUANYLATE CYCLASE DGCM-RELATED"/>
    <property type="match status" value="1"/>
</dbReference>
<evidence type="ECO:0000259" key="4">
    <source>
        <dbReference type="PROSITE" id="PS50885"/>
    </source>
</evidence>
<evidence type="ECO:0000256" key="3">
    <source>
        <dbReference type="SAM" id="Phobius"/>
    </source>
</evidence>
<dbReference type="CDD" id="cd06225">
    <property type="entry name" value="HAMP"/>
    <property type="match status" value="1"/>
</dbReference>
<evidence type="ECO:0000256" key="2">
    <source>
        <dbReference type="ARBA" id="ARBA00034247"/>
    </source>
</evidence>
<dbReference type="Pfam" id="PF00672">
    <property type="entry name" value="HAMP"/>
    <property type="match status" value="1"/>
</dbReference>
<dbReference type="SUPFAM" id="SSF158472">
    <property type="entry name" value="HAMP domain-like"/>
    <property type="match status" value="1"/>
</dbReference>
<dbReference type="NCBIfam" id="TIGR00254">
    <property type="entry name" value="GGDEF"/>
    <property type="match status" value="1"/>
</dbReference>
<dbReference type="Gene3D" id="6.10.340.10">
    <property type="match status" value="1"/>
</dbReference>
<reference evidence="6 7" key="1">
    <citation type="submission" date="2020-08" db="EMBL/GenBank/DDBJ databases">
        <title>Novel species isolated from subtropical streams in China.</title>
        <authorList>
            <person name="Lu H."/>
        </authorList>
    </citation>
    <scope>NUCLEOTIDE SEQUENCE [LARGE SCALE GENOMIC DNA]</scope>
    <source>
        <strain evidence="6 7">CCTCC AB 2015119</strain>
    </source>
</reference>
<comment type="catalytic activity">
    <reaction evidence="2">
        <text>2 GTP = 3',3'-c-di-GMP + 2 diphosphate</text>
        <dbReference type="Rhea" id="RHEA:24898"/>
        <dbReference type="ChEBI" id="CHEBI:33019"/>
        <dbReference type="ChEBI" id="CHEBI:37565"/>
        <dbReference type="ChEBI" id="CHEBI:58805"/>
        <dbReference type="EC" id="2.7.7.65"/>
    </reaction>
</comment>
<feature type="domain" description="GGDEF" evidence="5">
    <location>
        <begin position="312"/>
        <end position="441"/>
    </location>
</feature>
<gene>
    <name evidence="6" type="ORF">H8K26_12050</name>
</gene>
<evidence type="ECO:0000313" key="7">
    <source>
        <dbReference type="Proteomes" id="UP000637632"/>
    </source>
</evidence>
<feature type="transmembrane region" description="Helical" evidence="3">
    <location>
        <begin position="12"/>
        <end position="34"/>
    </location>
</feature>
<dbReference type="InterPro" id="IPR019247">
    <property type="entry name" value="Histidine_kinase_BarA_N"/>
</dbReference>
<protein>
    <recommendedName>
        <fullName evidence="1">diguanylate cyclase</fullName>
        <ecNumber evidence="1">2.7.7.65</ecNumber>
    </recommendedName>
</protein>
<organism evidence="6 7">
    <name type="scientific">Undibacterium aquatile</name>
    <dbReference type="NCBI Taxonomy" id="1537398"/>
    <lineage>
        <taxon>Bacteria</taxon>
        <taxon>Pseudomonadati</taxon>
        <taxon>Pseudomonadota</taxon>
        <taxon>Betaproteobacteria</taxon>
        <taxon>Burkholderiales</taxon>
        <taxon>Oxalobacteraceae</taxon>
        <taxon>Undibacterium</taxon>
    </lineage>
</organism>
<dbReference type="InterPro" id="IPR043128">
    <property type="entry name" value="Rev_trsase/Diguanyl_cyclase"/>
</dbReference>
<dbReference type="Pfam" id="PF00990">
    <property type="entry name" value="GGDEF"/>
    <property type="match status" value="1"/>
</dbReference>
<keyword evidence="3" id="KW-0812">Transmembrane</keyword>
<dbReference type="CDD" id="cd01949">
    <property type="entry name" value="GGDEF"/>
    <property type="match status" value="1"/>
</dbReference>
<dbReference type="EMBL" id="JACOFT010000004">
    <property type="protein sequence ID" value="MBC3812176.1"/>
    <property type="molecule type" value="Genomic_DNA"/>
</dbReference>
<dbReference type="RefSeq" id="WP_190479825.1">
    <property type="nucleotide sequence ID" value="NZ_JACOFT010000004.1"/>
</dbReference>
<evidence type="ECO:0000259" key="5">
    <source>
        <dbReference type="PROSITE" id="PS50887"/>
    </source>
</evidence>
<dbReference type="InterPro" id="IPR050469">
    <property type="entry name" value="Diguanylate_Cyclase"/>
</dbReference>
<accession>A0ABR6XII8</accession>